<evidence type="ECO:0000313" key="2">
    <source>
        <dbReference type="EMBL" id="MBB6476758.1"/>
    </source>
</evidence>
<dbReference type="Gene3D" id="1.10.10.10">
    <property type="entry name" value="Winged helix-like DNA-binding domain superfamily/Winged helix DNA-binding domain"/>
    <property type="match status" value="1"/>
</dbReference>
<comment type="caution">
    <text evidence="2">The sequence shown here is derived from an EMBL/GenBank/DDBJ whole genome shotgun (WGS) entry which is preliminary data.</text>
</comment>
<organism evidence="2 3">
    <name type="scientific">Sphaerisporangium rubeum</name>
    <dbReference type="NCBI Taxonomy" id="321317"/>
    <lineage>
        <taxon>Bacteria</taxon>
        <taxon>Bacillati</taxon>
        <taxon>Actinomycetota</taxon>
        <taxon>Actinomycetes</taxon>
        <taxon>Streptosporangiales</taxon>
        <taxon>Streptosporangiaceae</taxon>
        <taxon>Sphaerisporangium</taxon>
    </lineage>
</organism>
<reference evidence="2 3" key="1">
    <citation type="submission" date="2020-08" db="EMBL/GenBank/DDBJ databases">
        <title>Sequencing the genomes of 1000 actinobacteria strains.</title>
        <authorList>
            <person name="Klenk H.-P."/>
        </authorList>
    </citation>
    <scope>NUCLEOTIDE SEQUENCE [LARGE SCALE GENOMIC DNA]</scope>
    <source>
        <strain evidence="2 3">DSM 44936</strain>
    </source>
</reference>
<protein>
    <submittedName>
        <fullName evidence="2">Putative ATPase/DNA-binding CsgD family transcriptional regulator</fullName>
    </submittedName>
</protein>
<dbReference type="RefSeq" id="WP_184987005.1">
    <property type="nucleotide sequence ID" value="NZ_BAAALO010000021.1"/>
</dbReference>
<dbReference type="InterPro" id="IPR036388">
    <property type="entry name" value="WH-like_DNA-bd_sf"/>
</dbReference>
<dbReference type="InterPro" id="IPR000792">
    <property type="entry name" value="Tscrpt_reg_LuxR_C"/>
</dbReference>
<gene>
    <name evidence="2" type="ORF">BJ992_006189</name>
</gene>
<dbReference type="PANTHER" id="PTHR47691:SF3">
    <property type="entry name" value="HTH-TYPE TRANSCRIPTIONAL REGULATOR RV0890C-RELATED"/>
    <property type="match status" value="1"/>
</dbReference>
<dbReference type="PRINTS" id="PR00038">
    <property type="entry name" value="HTHLUXR"/>
</dbReference>
<dbReference type="Proteomes" id="UP000555564">
    <property type="component" value="Unassembled WGS sequence"/>
</dbReference>
<dbReference type="CDD" id="cd06170">
    <property type="entry name" value="LuxR_C_like"/>
    <property type="match status" value="1"/>
</dbReference>
<dbReference type="AlphaFoldDB" id="A0A7X0IMI4"/>
<dbReference type="InterPro" id="IPR016032">
    <property type="entry name" value="Sig_transdc_resp-reg_C-effctor"/>
</dbReference>
<evidence type="ECO:0000259" key="1">
    <source>
        <dbReference type="PROSITE" id="PS50043"/>
    </source>
</evidence>
<dbReference type="Pfam" id="PF25872">
    <property type="entry name" value="HTH_77"/>
    <property type="match status" value="1"/>
</dbReference>
<dbReference type="SUPFAM" id="SSF46894">
    <property type="entry name" value="C-terminal effector domain of the bipartite response regulators"/>
    <property type="match status" value="1"/>
</dbReference>
<keyword evidence="2" id="KW-0238">DNA-binding</keyword>
<sequence>MNPALGTVIGRDIELDALRGALRNPALRLLTITGPPGVGKSRLLTALYPELVAEFGEGVRFLDFAARIGHGVQLTADSASLCVGGLTESRPAERDHATLNLFPSGGEPMCGQERERPVEKGPLVLIDHAEPVLEEIARVVTKSLAAHPDLRVVLACREPLRVYGERLFPVQPLAVPGSRPPAELAELGRIASVRLLLERVTATRPDVVLTGDNREVITELSNGLDGLPLAIEFAAARLRLFQLRALRNRLRTGLDILYGGAPHTLSHHRSMKAAIAWSHGRLTEHERDLLRRLAVLTAGFDMAAAEAVSDLDGGALHDALQRLAERNLITVAGGPDDEPCFSLLNTIRLYVLQEPAGTGEPEAAAPPGPVPVPVPVAGSPGEPESGLTRREHQVAVLVAQGLTNRQIARRLGIAEWTAVNHVRNVMRKMRCSSRVHVASMITQGGVREMREVSRG</sequence>
<dbReference type="PANTHER" id="PTHR47691">
    <property type="entry name" value="REGULATOR-RELATED"/>
    <property type="match status" value="1"/>
</dbReference>
<name>A0A7X0IMI4_9ACTN</name>
<dbReference type="EMBL" id="JACHIU010000001">
    <property type="protein sequence ID" value="MBB6476758.1"/>
    <property type="molecule type" value="Genomic_DNA"/>
</dbReference>
<dbReference type="SMART" id="SM00421">
    <property type="entry name" value="HTH_LUXR"/>
    <property type="match status" value="1"/>
</dbReference>
<feature type="domain" description="HTH luxR-type" evidence="1">
    <location>
        <begin position="380"/>
        <end position="445"/>
    </location>
</feature>
<accession>A0A7X0IMI4</accession>
<dbReference type="InterPro" id="IPR058852">
    <property type="entry name" value="HTH_77"/>
</dbReference>
<dbReference type="GO" id="GO:0006355">
    <property type="term" value="P:regulation of DNA-templated transcription"/>
    <property type="evidence" value="ECO:0007669"/>
    <property type="project" value="InterPro"/>
</dbReference>
<dbReference type="SUPFAM" id="SSF52540">
    <property type="entry name" value="P-loop containing nucleoside triphosphate hydrolases"/>
    <property type="match status" value="1"/>
</dbReference>
<dbReference type="PROSITE" id="PS50043">
    <property type="entry name" value="HTH_LUXR_2"/>
    <property type="match status" value="1"/>
</dbReference>
<proteinExistence type="predicted"/>
<dbReference type="GO" id="GO:0003677">
    <property type="term" value="F:DNA binding"/>
    <property type="evidence" value="ECO:0007669"/>
    <property type="project" value="UniProtKB-KW"/>
</dbReference>
<dbReference type="Gene3D" id="3.40.50.300">
    <property type="entry name" value="P-loop containing nucleotide triphosphate hydrolases"/>
    <property type="match status" value="1"/>
</dbReference>
<dbReference type="InterPro" id="IPR027417">
    <property type="entry name" value="P-loop_NTPase"/>
</dbReference>
<evidence type="ECO:0000313" key="3">
    <source>
        <dbReference type="Proteomes" id="UP000555564"/>
    </source>
</evidence>
<keyword evidence="3" id="KW-1185">Reference proteome</keyword>
<dbReference type="Pfam" id="PF00196">
    <property type="entry name" value="GerE"/>
    <property type="match status" value="1"/>
</dbReference>